<protein>
    <submittedName>
        <fullName evidence="1">Uncharacterized protein</fullName>
    </submittedName>
</protein>
<accession>A0A1F7HEN8</accession>
<sequence length="282" mass="31095">MTERAPKILYNVAYGGKTALVPPHVGFSRLGRYLKDAGVDGISALPFRTRDIATEYARHFPDIAVVEDAWNPGKRDNLVLAAGEGLVGAIRRRRGDMTEPPILQDTLLFPSATNSYAIVDELMRKENRYFIAAHFGSARYAKSHVHAQSDFRPHVMTVEEVSDLAHELGVQLWYDPKRLVDPHAAGNPGRSTLEHRAAALAEINRLGPQLAGVDIGSRVREDIEDLLEGRGFLSDVLQAAQFFAVAHQRIEIVIPARALLPFGANEDTYLKDIVDAIRGLAS</sequence>
<dbReference type="AlphaFoldDB" id="A0A1F7HEN8"/>
<proteinExistence type="predicted"/>
<evidence type="ECO:0000313" key="2">
    <source>
        <dbReference type="Proteomes" id="UP000178098"/>
    </source>
</evidence>
<dbReference type="EMBL" id="MFZT01000046">
    <property type="protein sequence ID" value="OGK29495.1"/>
    <property type="molecule type" value="Genomic_DNA"/>
</dbReference>
<comment type="caution">
    <text evidence="1">The sequence shown here is derived from an EMBL/GenBank/DDBJ whole genome shotgun (WGS) entry which is preliminary data.</text>
</comment>
<dbReference type="Proteomes" id="UP000178098">
    <property type="component" value="Unassembled WGS sequence"/>
</dbReference>
<name>A0A1F7HEN8_9BACT</name>
<organism evidence="1 2">
    <name type="scientific">Candidatus Roizmanbacteria bacterium RIFCSPHIGHO2_02_FULL_43_11</name>
    <dbReference type="NCBI Taxonomy" id="1802043"/>
    <lineage>
        <taxon>Bacteria</taxon>
        <taxon>Candidatus Roizmaniibacteriota</taxon>
    </lineage>
</organism>
<evidence type="ECO:0000313" key="1">
    <source>
        <dbReference type="EMBL" id="OGK29495.1"/>
    </source>
</evidence>
<reference evidence="1 2" key="1">
    <citation type="journal article" date="2016" name="Nat. Commun.">
        <title>Thousands of microbial genomes shed light on interconnected biogeochemical processes in an aquifer system.</title>
        <authorList>
            <person name="Anantharaman K."/>
            <person name="Brown C.T."/>
            <person name="Hug L.A."/>
            <person name="Sharon I."/>
            <person name="Castelle C.J."/>
            <person name="Probst A.J."/>
            <person name="Thomas B.C."/>
            <person name="Singh A."/>
            <person name="Wilkins M.J."/>
            <person name="Karaoz U."/>
            <person name="Brodie E.L."/>
            <person name="Williams K.H."/>
            <person name="Hubbard S.S."/>
            <person name="Banfield J.F."/>
        </authorList>
    </citation>
    <scope>NUCLEOTIDE SEQUENCE [LARGE SCALE GENOMIC DNA]</scope>
</reference>
<gene>
    <name evidence="1" type="ORF">A3D08_00925</name>
</gene>